<proteinExistence type="predicted"/>
<sequence length="137" mass="15708">MYKPMHSTLKQWLEELEDEVEVVSSEDINEEARANLVTFGFNEELLNEWGKISVVEFIEGCSNLYGRKSPRSSMVFYAWLDQEAGQFRICAASRAHGKLPFKCSLSFVDLNEVVDSIYSFDSGLFTNGNLHVWKKNI</sequence>
<evidence type="ECO:0000313" key="2">
    <source>
        <dbReference type="Proteomes" id="UP000617555"/>
    </source>
</evidence>
<protein>
    <submittedName>
        <fullName evidence="1">Uncharacterized protein</fullName>
    </submittedName>
</protein>
<accession>A0ABQ1JUE8</accession>
<dbReference type="RefSeq" id="WP_188741265.1">
    <property type="nucleotide sequence ID" value="NZ_BMII01000093.1"/>
</dbReference>
<organism evidence="1 2">
    <name type="scientific">Shewanella inventionis</name>
    <dbReference type="NCBI Taxonomy" id="1738770"/>
    <lineage>
        <taxon>Bacteria</taxon>
        <taxon>Pseudomonadati</taxon>
        <taxon>Pseudomonadota</taxon>
        <taxon>Gammaproteobacteria</taxon>
        <taxon>Alteromonadales</taxon>
        <taxon>Shewanellaceae</taxon>
        <taxon>Shewanella</taxon>
    </lineage>
</organism>
<name>A0ABQ1JUE8_9GAMM</name>
<comment type="caution">
    <text evidence="1">The sequence shown here is derived from an EMBL/GenBank/DDBJ whole genome shotgun (WGS) entry which is preliminary data.</text>
</comment>
<dbReference type="Proteomes" id="UP000617555">
    <property type="component" value="Unassembled WGS sequence"/>
</dbReference>
<evidence type="ECO:0000313" key="1">
    <source>
        <dbReference type="EMBL" id="GGB77959.1"/>
    </source>
</evidence>
<dbReference type="EMBL" id="BMII01000093">
    <property type="protein sequence ID" value="GGB77959.1"/>
    <property type="molecule type" value="Genomic_DNA"/>
</dbReference>
<gene>
    <name evidence="1" type="ORF">GCM10011607_42590</name>
</gene>
<keyword evidence="2" id="KW-1185">Reference proteome</keyword>
<reference evidence="2" key="1">
    <citation type="journal article" date="2019" name="Int. J. Syst. Evol. Microbiol.">
        <title>The Global Catalogue of Microorganisms (GCM) 10K type strain sequencing project: providing services to taxonomists for standard genome sequencing and annotation.</title>
        <authorList>
            <consortium name="The Broad Institute Genomics Platform"/>
            <consortium name="The Broad Institute Genome Sequencing Center for Infectious Disease"/>
            <person name="Wu L."/>
            <person name="Ma J."/>
        </authorList>
    </citation>
    <scope>NUCLEOTIDE SEQUENCE [LARGE SCALE GENOMIC DNA]</scope>
    <source>
        <strain evidence="2">CGMCC 1.15339</strain>
    </source>
</reference>